<dbReference type="Pfam" id="PF00583">
    <property type="entry name" value="Acetyltransf_1"/>
    <property type="match status" value="1"/>
</dbReference>
<dbReference type="SUPFAM" id="SSF55729">
    <property type="entry name" value="Acyl-CoA N-acyltransferases (Nat)"/>
    <property type="match status" value="1"/>
</dbReference>
<dbReference type="AlphaFoldDB" id="A0A7S8ECA3"/>
<gene>
    <name evidence="2" type="ORF">G4Y79_08165</name>
</gene>
<dbReference type="PROSITE" id="PS51186">
    <property type="entry name" value="GNAT"/>
    <property type="match status" value="1"/>
</dbReference>
<dbReference type="CDD" id="cd04301">
    <property type="entry name" value="NAT_SF"/>
    <property type="match status" value="1"/>
</dbReference>
<evidence type="ECO:0000313" key="3">
    <source>
        <dbReference type="Proteomes" id="UP000594468"/>
    </source>
</evidence>
<dbReference type="InterPro" id="IPR016181">
    <property type="entry name" value="Acyl_CoA_acyltransferase"/>
</dbReference>
<name>A0A7S8ECA3_9CHLR</name>
<dbReference type="Gene3D" id="3.40.630.30">
    <property type="match status" value="1"/>
</dbReference>
<sequence length="315" mass="35903">MTAQSFTHTSIHTSHRPLNGQQDAMRVRQLLIDSYTRMGREFNWETRRWEGWYWTITDAERDTPMRGSQAHIWETAEGQILGAAVPEEPGDLSILIHPDYRALEEDILTWAEDHLAVTHETGQRQLRTWAFDWDTDRQDRLRRHGFVANSSDCFQHRRRLASDPVDDVPLPEGYSLRSITATNEDVEGWVTCTNATFGQTYLPEMHRNFQVDSPSHNYDLHIVAVAPDGTFAAFAGLTVDDTNRTATFEPVGTHPDHRRKGLARAAMYEGIRRLQALGRADVVYVANWGTAEAGQFYAAIGMAHYATLTAWDKIF</sequence>
<protein>
    <submittedName>
        <fullName evidence="2">GNAT family N-acetyltransferase</fullName>
    </submittedName>
</protein>
<dbReference type="GO" id="GO:0016747">
    <property type="term" value="F:acyltransferase activity, transferring groups other than amino-acyl groups"/>
    <property type="evidence" value="ECO:0007669"/>
    <property type="project" value="InterPro"/>
</dbReference>
<keyword evidence="2" id="KW-0808">Transferase</keyword>
<proteinExistence type="predicted"/>
<dbReference type="InterPro" id="IPR000182">
    <property type="entry name" value="GNAT_dom"/>
</dbReference>
<organism evidence="2 3">
    <name type="scientific">Phototrophicus methaneseepsis</name>
    <dbReference type="NCBI Taxonomy" id="2710758"/>
    <lineage>
        <taxon>Bacteria</taxon>
        <taxon>Bacillati</taxon>
        <taxon>Chloroflexota</taxon>
        <taxon>Candidatus Thermofontia</taxon>
        <taxon>Phototrophicales</taxon>
        <taxon>Phototrophicaceae</taxon>
        <taxon>Phototrophicus</taxon>
    </lineage>
</organism>
<evidence type="ECO:0000259" key="1">
    <source>
        <dbReference type="PROSITE" id="PS51186"/>
    </source>
</evidence>
<accession>A0A7S8ECA3</accession>
<dbReference type="EMBL" id="CP062983">
    <property type="protein sequence ID" value="QPC84336.1"/>
    <property type="molecule type" value="Genomic_DNA"/>
</dbReference>
<reference evidence="2 3" key="1">
    <citation type="submission" date="2020-02" db="EMBL/GenBank/DDBJ databases">
        <authorList>
            <person name="Zheng R.K."/>
            <person name="Sun C.M."/>
        </authorList>
    </citation>
    <scope>NUCLEOTIDE SEQUENCE [LARGE SCALE GENOMIC DNA]</scope>
    <source>
        <strain evidence="3">rifampicinis</strain>
    </source>
</reference>
<dbReference type="KEGG" id="pmet:G4Y79_08165"/>
<evidence type="ECO:0000313" key="2">
    <source>
        <dbReference type="EMBL" id="QPC84336.1"/>
    </source>
</evidence>
<keyword evidence="3" id="KW-1185">Reference proteome</keyword>
<dbReference type="Proteomes" id="UP000594468">
    <property type="component" value="Chromosome"/>
</dbReference>
<feature type="domain" description="N-acetyltransferase" evidence="1">
    <location>
        <begin position="174"/>
        <end position="315"/>
    </location>
</feature>